<dbReference type="RefSeq" id="WP_034162775.1">
    <property type="nucleotide sequence ID" value="NZ_CP006664.1"/>
</dbReference>
<evidence type="ECO:0000256" key="10">
    <source>
        <dbReference type="ARBA" id="ARBA00023157"/>
    </source>
</evidence>
<feature type="transmembrane region" description="Helical" evidence="16">
    <location>
        <begin position="58"/>
        <end position="76"/>
    </location>
</feature>
<dbReference type="InterPro" id="IPR023380">
    <property type="entry name" value="DsbB-like_sf"/>
</dbReference>
<keyword evidence="8" id="KW-0560">Oxidoreductase</keyword>
<dbReference type="PANTHER" id="PTHR36570">
    <property type="entry name" value="DISULFIDE BOND FORMATION PROTEIN B"/>
    <property type="match status" value="1"/>
</dbReference>
<evidence type="ECO:0000256" key="11">
    <source>
        <dbReference type="ARBA" id="ARBA00023284"/>
    </source>
</evidence>
<keyword evidence="2" id="KW-0813">Transport</keyword>
<protein>
    <recommendedName>
        <fullName evidence="15">Putative protein-disulfide oxidoreductase DsbI</fullName>
    </recommendedName>
</protein>
<evidence type="ECO:0000256" key="9">
    <source>
        <dbReference type="ARBA" id="ARBA00023136"/>
    </source>
</evidence>
<evidence type="ECO:0000256" key="14">
    <source>
        <dbReference type="ARBA" id="ARBA00038526"/>
    </source>
</evidence>
<organism evidence="17 18">
    <name type="scientific">Edwardsiella anguillarum ET080813</name>
    <dbReference type="NCBI Taxonomy" id="667120"/>
    <lineage>
        <taxon>Bacteria</taxon>
        <taxon>Pseudomonadati</taxon>
        <taxon>Pseudomonadota</taxon>
        <taxon>Gammaproteobacteria</taxon>
        <taxon>Enterobacterales</taxon>
        <taxon>Hafniaceae</taxon>
        <taxon>Edwardsiella</taxon>
    </lineage>
</organism>
<dbReference type="GO" id="GO:0005886">
    <property type="term" value="C:plasma membrane"/>
    <property type="evidence" value="ECO:0007669"/>
    <property type="project" value="UniProtKB-SubCell"/>
</dbReference>
<feature type="transmembrane region" description="Helical" evidence="16">
    <location>
        <begin position="191"/>
        <end position="215"/>
    </location>
</feature>
<evidence type="ECO:0000313" key="17">
    <source>
        <dbReference type="EMBL" id="AIJ08725.1"/>
    </source>
</evidence>
<dbReference type="PANTHER" id="PTHR36570:SF1">
    <property type="entry name" value="PROTEIN-DISULFIDE OXIDOREDUCTASE DSBI"/>
    <property type="match status" value="1"/>
</dbReference>
<evidence type="ECO:0000256" key="2">
    <source>
        <dbReference type="ARBA" id="ARBA00022448"/>
    </source>
</evidence>
<dbReference type="NCBIfam" id="NF003304">
    <property type="entry name" value="PRK04307.1"/>
    <property type="match status" value="1"/>
</dbReference>
<dbReference type="SUPFAM" id="SSF158442">
    <property type="entry name" value="DsbB-like"/>
    <property type="match status" value="1"/>
</dbReference>
<evidence type="ECO:0000256" key="12">
    <source>
        <dbReference type="ARBA" id="ARBA00037310"/>
    </source>
</evidence>
<evidence type="ECO:0000256" key="1">
    <source>
        <dbReference type="ARBA" id="ARBA00004429"/>
    </source>
</evidence>
<evidence type="ECO:0000256" key="7">
    <source>
        <dbReference type="ARBA" id="ARBA00022989"/>
    </source>
</evidence>
<evidence type="ECO:0000313" key="18">
    <source>
        <dbReference type="Proteomes" id="UP000028681"/>
    </source>
</evidence>
<feature type="transmembrane region" description="Helical" evidence="16">
    <location>
        <begin position="25"/>
        <end position="52"/>
    </location>
</feature>
<gene>
    <name evidence="17" type="ORF">ETEE_2282</name>
</gene>
<dbReference type="Gene3D" id="1.20.1550.10">
    <property type="entry name" value="DsbB-like"/>
    <property type="match status" value="1"/>
</dbReference>
<keyword evidence="6" id="KW-0249">Electron transport</keyword>
<comment type="function">
    <text evidence="12">Required for disulfide bond formation in some proteins. Part of a redox system composed of DsbI and DsbL that mediates formation of an essential disulfide bond in AssT.</text>
</comment>
<dbReference type="EMBL" id="CP006664">
    <property type="protein sequence ID" value="AIJ08725.1"/>
    <property type="molecule type" value="Genomic_DNA"/>
</dbReference>
<reference evidence="17 18" key="1">
    <citation type="journal article" date="2012" name="PLoS ONE">
        <title>Edwardsiella comparative phylogenomics reveal the new intra/inter-species taxonomic relationships, virulence evolution and niche adaptation mechanisms.</title>
        <authorList>
            <person name="Yang M."/>
            <person name="Lv Y."/>
            <person name="Xiao J."/>
            <person name="Wu H."/>
            <person name="Zheng H."/>
            <person name="Liu Q."/>
            <person name="Zhang Y."/>
            <person name="Wang Q."/>
        </authorList>
    </citation>
    <scope>NUCLEOTIDE SEQUENCE [LARGE SCALE GENOMIC DNA]</scope>
    <source>
        <strain evidence="18">080813</strain>
    </source>
</reference>
<keyword evidence="3" id="KW-1003">Cell membrane</keyword>
<evidence type="ECO:0000256" key="16">
    <source>
        <dbReference type="SAM" id="Phobius"/>
    </source>
</evidence>
<sequence length="233" mass="26154">MFAKMWSDLRQNPVETLVRWQERRFLWLLMALVMGGLIVLAHAFFQIYLYMAPCEQCVYIRFAMLIMVIGGLVAAINPRNLALKLFGCIAAFYGAIIGMGYSIKLNGIHHAVHSPDALFGVQGCSTDPHFPFGLPLAEWSPSWFKPTGDCGYDAPVVPQGVALDSVQQWFIDIYVQAEGWYLIPSMQFMNMAQACFLAFALCFAILVIMSVAWAIHLLRRRAMPADHTASTPR</sequence>
<keyword evidence="7 16" id="KW-1133">Transmembrane helix</keyword>
<dbReference type="KEGG" id="ete:ETEE_2282"/>
<dbReference type="GeneID" id="33939874"/>
<keyword evidence="11" id="KW-0676">Redox-active center</keyword>
<evidence type="ECO:0000256" key="6">
    <source>
        <dbReference type="ARBA" id="ARBA00022982"/>
    </source>
</evidence>
<dbReference type="Proteomes" id="UP000028681">
    <property type="component" value="Chromosome"/>
</dbReference>
<comment type="similarity">
    <text evidence="13">Belongs to the DsbB family. DsbI subfamily.</text>
</comment>
<accession>A0A076LJK2</accession>
<dbReference type="GO" id="GO:0015035">
    <property type="term" value="F:protein-disulfide reductase activity"/>
    <property type="evidence" value="ECO:0007669"/>
    <property type="project" value="InterPro"/>
</dbReference>
<evidence type="ECO:0000256" key="4">
    <source>
        <dbReference type="ARBA" id="ARBA00022519"/>
    </source>
</evidence>
<name>A0A076LJK2_9GAMM</name>
<dbReference type="HOGENOM" id="CLU_090583_1_0_6"/>
<keyword evidence="4" id="KW-0997">Cell inner membrane</keyword>
<dbReference type="GO" id="GO:0006457">
    <property type="term" value="P:protein folding"/>
    <property type="evidence" value="ECO:0007669"/>
    <property type="project" value="InterPro"/>
</dbReference>
<evidence type="ECO:0000256" key="3">
    <source>
        <dbReference type="ARBA" id="ARBA00022475"/>
    </source>
</evidence>
<comment type="subunit">
    <text evidence="14">Interacts with DsbL.</text>
</comment>
<dbReference type="InterPro" id="IPR050183">
    <property type="entry name" value="DsbB"/>
</dbReference>
<dbReference type="InterPro" id="IPR003752">
    <property type="entry name" value="DiS_bond_form_DsbB/BdbC"/>
</dbReference>
<evidence type="ECO:0000256" key="13">
    <source>
        <dbReference type="ARBA" id="ARBA00038060"/>
    </source>
</evidence>
<evidence type="ECO:0000256" key="15">
    <source>
        <dbReference type="ARBA" id="ARBA00039389"/>
    </source>
</evidence>
<dbReference type="Pfam" id="PF02600">
    <property type="entry name" value="DsbB"/>
    <property type="match status" value="1"/>
</dbReference>
<evidence type="ECO:0000256" key="8">
    <source>
        <dbReference type="ARBA" id="ARBA00023002"/>
    </source>
</evidence>
<proteinExistence type="inferred from homology"/>
<feature type="transmembrane region" description="Helical" evidence="16">
    <location>
        <begin position="83"/>
        <end position="103"/>
    </location>
</feature>
<keyword evidence="5 16" id="KW-0812">Transmembrane</keyword>
<evidence type="ECO:0000256" key="5">
    <source>
        <dbReference type="ARBA" id="ARBA00022692"/>
    </source>
</evidence>
<dbReference type="AlphaFoldDB" id="A0A076LJK2"/>
<keyword evidence="10" id="KW-1015">Disulfide bond</keyword>
<comment type="subcellular location">
    <subcellularLocation>
        <location evidence="1">Cell inner membrane</location>
        <topology evidence="1">Multi-pass membrane protein</topology>
    </subcellularLocation>
</comment>
<keyword evidence="9 16" id="KW-0472">Membrane</keyword>